<gene>
    <name evidence="2" type="ORF">SAMN06265376_10366</name>
</gene>
<name>A0A238ZBE0_9FLAO</name>
<dbReference type="AlphaFoldDB" id="A0A238ZBE0"/>
<accession>A0A238ZBE0</accession>
<dbReference type="InterPro" id="IPR015943">
    <property type="entry name" value="WD40/YVTN_repeat-like_dom_sf"/>
</dbReference>
<dbReference type="PROSITE" id="PS51257">
    <property type="entry name" value="PROKAR_LIPOPROTEIN"/>
    <property type="match status" value="1"/>
</dbReference>
<dbReference type="OrthoDB" id="7057563at2"/>
<proteinExistence type="predicted"/>
<reference evidence="2 3" key="1">
    <citation type="submission" date="2017-06" db="EMBL/GenBank/DDBJ databases">
        <authorList>
            <person name="Kim H.J."/>
            <person name="Triplett B.A."/>
        </authorList>
    </citation>
    <scope>NUCLEOTIDE SEQUENCE [LARGE SCALE GENOMIC DNA]</scope>
    <source>
        <strain evidence="2 3">DSM 25597</strain>
    </source>
</reference>
<organism evidence="2 3">
    <name type="scientific">Dokdonia pacifica</name>
    <dbReference type="NCBI Taxonomy" id="1627892"/>
    <lineage>
        <taxon>Bacteria</taxon>
        <taxon>Pseudomonadati</taxon>
        <taxon>Bacteroidota</taxon>
        <taxon>Flavobacteriia</taxon>
        <taxon>Flavobacteriales</taxon>
        <taxon>Flavobacteriaceae</taxon>
        <taxon>Dokdonia</taxon>
    </lineage>
</organism>
<evidence type="ECO:0000313" key="3">
    <source>
        <dbReference type="Proteomes" id="UP000198379"/>
    </source>
</evidence>
<protein>
    <recommendedName>
        <fullName evidence="4">6-phosphogluconolactonase, cycloisomerase 2 family</fullName>
    </recommendedName>
</protein>
<evidence type="ECO:0000256" key="1">
    <source>
        <dbReference type="SAM" id="SignalP"/>
    </source>
</evidence>
<evidence type="ECO:0000313" key="2">
    <source>
        <dbReference type="EMBL" id="SNR80241.1"/>
    </source>
</evidence>
<feature type="chain" id="PRO_5013348602" description="6-phosphogluconolactonase, cycloisomerase 2 family" evidence="1">
    <location>
        <begin position="24"/>
        <end position="467"/>
    </location>
</feature>
<sequence>MKKINIMLIAFLALSITFVSCNSDDDNTPIVIGEDDNDDDNDDTANFVGAVYAMTNGDGQVAGNVQGPNTIIAYGRADDGSLTPIGPFATGGNGGDYDGGEGLDPLISAYALTKTDDNENLLAVNAGSNTITSFNIAADFSLEAAGDPLDTGAIGPNSIATTGQVTVAGTKGLVYVSNITRPEFLAGGEPMHQGTVTGYWLLEDGSLQAIPGSTRDLPVRPSAVQFSPDGQWLLVAAINSGASALGSGSEDELTVYSVGGDGTLSASSVATATSTLRNNTEGRNLPSAIGFQIVGNNYVVVTEAREFQPDGTPPAFPALQDGSVSTWQIQGDGSLTPISLDVASGENNTGRTACWLDFTADGNTFFVSNAIEAGLAAYSFDNGVVTLLDQTAAQGTGTGGADNGPDAFAVTEGWIDMWISDDGQFLYQLYGLDGTIGIYRINGQSLELISEESNNLPDTNTQGIVAI</sequence>
<dbReference type="SUPFAM" id="SSF75011">
    <property type="entry name" value="3-carboxy-cis,cis-mucoante lactonizing enzyme"/>
    <property type="match status" value="2"/>
</dbReference>
<keyword evidence="3" id="KW-1185">Reference proteome</keyword>
<dbReference type="RefSeq" id="WP_143337099.1">
    <property type="nucleotide sequence ID" value="NZ_BMEP01000001.1"/>
</dbReference>
<keyword evidence="1" id="KW-0732">Signal</keyword>
<dbReference type="Proteomes" id="UP000198379">
    <property type="component" value="Unassembled WGS sequence"/>
</dbReference>
<evidence type="ECO:0008006" key="4">
    <source>
        <dbReference type="Google" id="ProtNLM"/>
    </source>
</evidence>
<feature type="signal peptide" evidence="1">
    <location>
        <begin position="1"/>
        <end position="23"/>
    </location>
</feature>
<dbReference type="Gene3D" id="2.130.10.10">
    <property type="entry name" value="YVTN repeat-like/Quinoprotein amine dehydrogenase"/>
    <property type="match status" value="2"/>
</dbReference>
<dbReference type="EMBL" id="FZNY01000003">
    <property type="protein sequence ID" value="SNR80241.1"/>
    <property type="molecule type" value="Genomic_DNA"/>
</dbReference>